<name>A0A8S9XZH9_APOLU</name>
<feature type="coiled-coil region" evidence="1">
    <location>
        <begin position="124"/>
        <end position="151"/>
    </location>
</feature>
<sequence length="292" mass="31820">MRSEALSSSTTYKHFLATLRLPRGHQYPRGKSPSFWVISIPIFTLRPIYSSLESPAKAFWSTSLSLYLGSLYLLTSALNSSNSNQTLRNIGRGGSGREAEFGTKDDNRTQIQAASESNVLDGDGSKIQKELDEAMKELELAERLAVAVNTRESRGLLKKVAFLAGMRVGGLVQSSGTLAASNSFRVFGKVVNSALSVSYGSIDELNKIPGIESEIENPHTLEDPSKVSTKVVSAEGRPLSIREAEEEAHRRIKSNFLSGHNELVERANANSKFLRISRAQELSDSSGSSDHS</sequence>
<evidence type="ECO:0000256" key="1">
    <source>
        <dbReference type="SAM" id="Coils"/>
    </source>
</evidence>
<proteinExistence type="predicted"/>
<accession>A0A8S9XZH9</accession>
<protein>
    <submittedName>
        <fullName evidence="2">Uncharacterized protein</fullName>
    </submittedName>
</protein>
<reference evidence="2" key="1">
    <citation type="journal article" date="2021" name="Mol. Ecol. Resour.">
        <title>Apolygus lucorum genome provides insights into omnivorousness and mesophyll feeding.</title>
        <authorList>
            <person name="Liu Y."/>
            <person name="Liu H."/>
            <person name="Wang H."/>
            <person name="Huang T."/>
            <person name="Liu B."/>
            <person name="Yang B."/>
            <person name="Yin L."/>
            <person name="Li B."/>
            <person name="Zhang Y."/>
            <person name="Zhang S."/>
            <person name="Jiang F."/>
            <person name="Zhang X."/>
            <person name="Ren Y."/>
            <person name="Wang B."/>
            <person name="Wang S."/>
            <person name="Lu Y."/>
            <person name="Wu K."/>
            <person name="Fan W."/>
            <person name="Wang G."/>
        </authorList>
    </citation>
    <scope>NUCLEOTIDE SEQUENCE</scope>
    <source>
        <strain evidence="2">12Hb</strain>
    </source>
</reference>
<gene>
    <name evidence="2" type="ORF">GE061_010719</name>
</gene>
<dbReference type="AlphaFoldDB" id="A0A8S9XZH9"/>
<organism evidence="2 3">
    <name type="scientific">Apolygus lucorum</name>
    <name type="common">Small green plant bug</name>
    <name type="synonym">Lygocoris lucorum</name>
    <dbReference type="NCBI Taxonomy" id="248454"/>
    <lineage>
        <taxon>Eukaryota</taxon>
        <taxon>Metazoa</taxon>
        <taxon>Ecdysozoa</taxon>
        <taxon>Arthropoda</taxon>
        <taxon>Hexapoda</taxon>
        <taxon>Insecta</taxon>
        <taxon>Pterygota</taxon>
        <taxon>Neoptera</taxon>
        <taxon>Paraneoptera</taxon>
        <taxon>Hemiptera</taxon>
        <taxon>Heteroptera</taxon>
        <taxon>Panheteroptera</taxon>
        <taxon>Cimicomorpha</taxon>
        <taxon>Miridae</taxon>
        <taxon>Mirini</taxon>
        <taxon>Apolygus</taxon>
    </lineage>
</organism>
<keyword evidence="3" id="KW-1185">Reference proteome</keyword>
<evidence type="ECO:0000313" key="2">
    <source>
        <dbReference type="EMBL" id="KAF6213005.1"/>
    </source>
</evidence>
<dbReference type="Proteomes" id="UP000466442">
    <property type="component" value="Unassembled WGS sequence"/>
</dbReference>
<dbReference type="OrthoDB" id="6628655at2759"/>
<dbReference type="EMBL" id="WIXP02000003">
    <property type="protein sequence ID" value="KAF6213005.1"/>
    <property type="molecule type" value="Genomic_DNA"/>
</dbReference>
<evidence type="ECO:0000313" key="3">
    <source>
        <dbReference type="Proteomes" id="UP000466442"/>
    </source>
</evidence>
<keyword evidence="1" id="KW-0175">Coiled coil</keyword>
<comment type="caution">
    <text evidence="2">The sequence shown here is derived from an EMBL/GenBank/DDBJ whole genome shotgun (WGS) entry which is preliminary data.</text>
</comment>